<name>A0A392RIG2_9FABA</name>
<dbReference type="AlphaFoldDB" id="A0A392RIG2"/>
<evidence type="ECO:0000313" key="1">
    <source>
        <dbReference type="EMBL" id="MCI35385.1"/>
    </source>
</evidence>
<proteinExistence type="predicted"/>
<dbReference type="EMBL" id="LXQA010222855">
    <property type="protein sequence ID" value="MCI35385.1"/>
    <property type="molecule type" value="Genomic_DNA"/>
</dbReference>
<dbReference type="Proteomes" id="UP000265520">
    <property type="component" value="Unassembled WGS sequence"/>
</dbReference>
<comment type="caution">
    <text evidence="1">The sequence shown here is derived from an EMBL/GenBank/DDBJ whole genome shotgun (WGS) entry which is preliminary data.</text>
</comment>
<feature type="non-terminal residue" evidence="1">
    <location>
        <position position="42"/>
    </location>
</feature>
<organism evidence="1 2">
    <name type="scientific">Trifolium medium</name>
    <dbReference type="NCBI Taxonomy" id="97028"/>
    <lineage>
        <taxon>Eukaryota</taxon>
        <taxon>Viridiplantae</taxon>
        <taxon>Streptophyta</taxon>
        <taxon>Embryophyta</taxon>
        <taxon>Tracheophyta</taxon>
        <taxon>Spermatophyta</taxon>
        <taxon>Magnoliopsida</taxon>
        <taxon>eudicotyledons</taxon>
        <taxon>Gunneridae</taxon>
        <taxon>Pentapetalae</taxon>
        <taxon>rosids</taxon>
        <taxon>fabids</taxon>
        <taxon>Fabales</taxon>
        <taxon>Fabaceae</taxon>
        <taxon>Papilionoideae</taxon>
        <taxon>50 kb inversion clade</taxon>
        <taxon>NPAAA clade</taxon>
        <taxon>Hologalegina</taxon>
        <taxon>IRL clade</taxon>
        <taxon>Trifolieae</taxon>
        <taxon>Trifolium</taxon>
    </lineage>
</organism>
<sequence length="42" mass="4814">MSINYLSWLSSRFPAVIDGINGHQRPWLSAGDFIYFTHTVES</sequence>
<evidence type="ECO:0000313" key="2">
    <source>
        <dbReference type="Proteomes" id="UP000265520"/>
    </source>
</evidence>
<reference evidence="1 2" key="1">
    <citation type="journal article" date="2018" name="Front. Plant Sci.">
        <title>Red Clover (Trifolium pratense) and Zigzag Clover (T. medium) - A Picture of Genomic Similarities and Differences.</title>
        <authorList>
            <person name="Dluhosova J."/>
            <person name="Istvanek J."/>
            <person name="Nedelnik J."/>
            <person name="Repkova J."/>
        </authorList>
    </citation>
    <scope>NUCLEOTIDE SEQUENCE [LARGE SCALE GENOMIC DNA]</scope>
    <source>
        <strain evidence="2">cv. 10/8</strain>
        <tissue evidence="1">Leaf</tissue>
    </source>
</reference>
<keyword evidence="2" id="KW-1185">Reference proteome</keyword>
<protein>
    <submittedName>
        <fullName evidence="1">Uncharacterized protein</fullName>
    </submittedName>
</protein>
<accession>A0A392RIG2</accession>